<keyword evidence="3" id="KW-0805">Transcription regulation</keyword>
<dbReference type="CDD" id="cd19935">
    <property type="entry name" value="REC_OmpR_CusR-like"/>
    <property type="match status" value="1"/>
</dbReference>
<feature type="domain" description="OmpR/PhoB-type" evidence="9">
    <location>
        <begin position="124"/>
        <end position="222"/>
    </location>
</feature>
<evidence type="ECO:0000256" key="6">
    <source>
        <dbReference type="PROSITE-ProRule" id="PRU00169"/>
    </source>
</evidence>
<dbReference type="InterPro" id="IPR036388">
    <property type="entry name" value="WH-like_DNA-bd_sf"/>
</dbReference>
<proteinExistence type="predicted"/>
<keyword evidence="5" id="KW-0804">Transcription</keyword>
<dbReference type="Pfam" id="PF00072">
    <property type="entry name" value="Response_reg"/>
    <property type="match status" value="1"/>
</dbReference>
<evidence type="ECO:0000256" key="7">
    <source>
        <dbReference type="PROSITE-ProRule" id="PRU01091"/>
    </source>
</evidence>
<evidence type="ECO:0000259" key="9">
    <source>
        <dbReference type="PROSITE" id="PS51755"/>
    </source>
</evidence>
<name>A0A7W7YDJ9_9BACT</name>
<dbReference type="SUPFAM" id="SSF52172">
    <property type="entry name" value="CheY-like"/>
    <property type="match status" value="1"/>
</dbReference>
<dbReference type="PROSITE" id="PS50110">
    <property type="entry name" value="RESPONSE_REGULATORY"/>
    <property type="match status" value="1"/>
</dbReference>
<dbReference type="GO" id="GO:0000156">
    <property type="term" value="F:phosphorelay response regulator activity"/>
    <property type="evidence" value="ECO:0007669"/>
    <property type="project" value="TreeGrafter"/>
</dbReference>
<evidence type="ECO:0000256" key="3">
    <source>
        <dbReference type="ARBA" id="ARBA00023015"/>
    </source>
</evidence>
<keyword evidence="4 7" id="KW-0238">DNA-binding</keyword>
<dbReference type="CDD" id="cd00383">
    <property type="entry name" value="trans_reg_C"/>
    <property type="match status" value="1"/>
</dbReference>
<evidence type="ECO:0000256" key="1">
    <source>
        <dbReference type="ARBA" id="ARBA00022553"/>
    </source>
</evidence>
<gene>
    <name evidence="10" type="ORF">HNQ65_003786</name>
</gene>
<dbReference type="EMBL" id="JACHIG010000008">
    <property type="protein sequence ID" value="MBB5034195.1"/>
    <property type="molecule type" value="Genomic_DNA"/>
</dbReference>
<dbReference type="InterPro" id="IPR039420">
    <property type="entry name" value="WalR-like"/>
</dbReference>
<dbReference type="Gene3D" id="1.10.10.10">
    <property type="entry name" value="Winged helix-like DNA-binding domain superfamily/Winged helix DNA-binding domain"/>
    <property type="match status" value="1"/>
</dbReference>
<keyword evidence="11" id="KW-1185">Reference proteome</keyword>
<feature type="DNA-binding region" description="OmpR/PhoB-type" evidence="7">
    <location>
        <begin position="124"/>
        <end position="222"/>
    </location>
</feature>
<dbReference type="InterPro" id="IPR001789">
    <property type="entry name" value="Sig_transdc_resp-reg_receiver"/>
</dbReference>
<dbReference type="GO" id="GO:0005829">
    <property type="term" value="C:cytosol"/>
    <property type="evidence" value="ECO:0007669"/>
    <property type="project" value="TreeGrafter"/>
</dbReference>
<reference evidence="10 11" key="1">
    <citation type="submission" date="2020-08" db="EMBL/GenBank/DDBJ databases">
        <title>Genomic Encyclopedia of Type Strains, Phase IV (KMG-IV): sequencing the most valuable type-strain genomes for metagenomic binning, comparative biology and taxonomic classification.</title>
        <authorList>
            <person name="Goeker M."/>
        </authorList>
    </citation>
    <scope>NUCLEOTIDE SEQUENCE [LARGE SCALE GENOMIC DNA]</scope>
    <source>
        <strain evidence="10 11">DSM 12252</strain>
    </source>
</reference>
<dbReference type="Gene3D" id="6.10.250.690">
    <property type="match status" value="1"/>
</dbReference>
<evidence type="ECO:0000259" key="8">
    <source>
        <dbReference type="PROSITE" id="PS50110"/>
    </source>
</evidence>
<dbReference type="FunFam" id="1.10.10.10:FF:000005">
    <property type="entry name" value="Two-component system response regulator"/>
    <property type="match status" value="1"/>
</dbReference>
<feature type="modified residue" description="4-aspartylphosphate" evidence="6">
    <location>
        <position position="51"/>
    </location>
</feature>
<dbReference type="InterPro" id="IPR001867">
    <property type="entry name" value="OmpR/PhoB-type_DNA-bd"/>
</dbReference>
<dbReference type="GO" id="GO:0006355">
    <property type="term" value="P:regulation of DNA-templated transcription"/>
    <property type="evidence" value="ECO:0007669"/>
    <property type="project" value="InterPro"/>
</dbReference>
<evidence type="ECO:0000256" key="5">
    <source>
        <dbReference type="ARBA" id="ARBA00023163"/>
    </source>
</evidence>
<dbReference type="PANTHER" id="PTHR48111">
    <property type="entry name" value="REGULATOR OF RPOS"/>
    <property type="match status" value="1"/>
</dbReference>
<dbReference type="Proteomes" id="UP000590740">
    <property type="component" value="Unassembled WGS sequence"/>
</dbReference>
<dbReference type="SMART" id="SM00448">
    <property type="entry name" value="REC"/>
    <property type="match status" value="1"/>
</dbReference>
<dbReference type="SMART" id="SM00862">
    <property type="entry name" value="Trans_reg_C"/>
    <property type="match status" value="1"/>
</dbReference>
<evidence type="ECO:0000313" key="10">
    <source>
        <dbReference type="EMBL" id="MBB5034195.1"/>
    </source>
</evidence>
<feature type="domain" description="Response regulatory" evidence="8">
    <location>
        <begin position="2"/>
        <end position="116"/>
    </location>
</feature>
<dbReference type="GO" id="GO:0000976">
    <property type="term" value="F:transcription cis-regulatory region binding"/>
    <property type="evidence" value="ECO:0007669"/>
    <property type="project" value="TreeGrafter"/>
</dbReference>
<evidence type="ECO:0000256" key="2">
    <source>
        <dbReference type="ARBA" id="ARBA00023012"/>
    </source>
</evidence>
<keyword evidence="1 6" id="KW-0597">Phosphoprotein</keyword>
<organism evidence="10 11">
    <name type="scientific">Prosthecobacter vanneervenii</name>
    <dbReference type="NCBI Taxonomy" id="48466"/>
    <lineage>
        <taxon>Bacteria</taxon>
        <taxon>Pseudomonadati</taxon>
        <taxon>Verrucomicrobiota</taxon>
        <taxon>Verrucomicrobiia</taxon>
        <taxon>Verrucomicrobiales</taxon>
        <taxon>Verrucomicrobiaceae</taxon>
        <taxon>Prosthecobacter</taxon>
    </lineage>
</organism>
<keyword evidence="2" id="KW-0902">Two-component regulatory system</keyword>
<evidence type="ECO:0000313" key="11">
    <source>
        <dbReference type="Proteomes" id="UP000590740"/>
    </source>
</evidence>
<protein>
    <submittedName>
        <fullName evidence="10">DNA-binding response OmpR family regulator</fullName>
    </submittedName>
</protein>
<sequence>MRILLVEDQAKLLSFAKKGLEEQGIQVDAVSDGDEAWEMATTVPYDALVLDIMVPGRDGLSILRGLRDKRNNVPVILLTARSTLPEKIEGLNLGADDYMTKPFFVEELAARLHTVVRRKAGDSSHLIRVDDLCINLLERKTSRAGVEIELSTREFELLEHLMRSPGRVFGRMQIYEHVWGYNMDPETNLVEVYIQRLRAKIDKDHEKKLIRTVRGVGYALGGG</sequence>
<dbReference type="Pfam" id="PF00486">
    <property type="entry name" value="Trans_reg_C"/>
    <property type="match status" value="1"/>
</dbReference>
<dbReference type="RefSeq" id="WP_184341751.1">
    <property type="nucleotide sequence ID" value="NZ_JACHIG010000008.1"/>
</dbReference>
<dbReference type="PROSITE" id="PS51755">
    <property type="entry name" value="OMPR_PHOB"/>
    <property type="match status" value="1"/>
</dbReference>
<accession>A0A7W7YDJ9</accession>
<dbReference type="Gene3D" id="3.40.50.2300">
    <property type="match status" value="1"/>
</dbReference>
<dbReference type="FunFam" id="3.40.50.2300:FF:000002">
    <property type="entry name" value="DNA-binding response regulator PhoP"/>
    <property type="match status" value="1"/>
</dbReference>
<evidence type="ECO:0000256" key="4">
    <source>
        <dbReference type="ARBA" id="ARBA00023125"/>
    </source>
</evidence>
<dbReference type="InterPro" id="IPR011006">
    <property type="entry name" value="CheY-like_superfamily"/>
</dbReference>
<comment type="caution">
    <text evidence="10">The sequence shown here is derived from an EMBL/GenBank/DDBJ whole genome shotgun (WGS) entry which is preliminary data.</text>
</comment>
<dbReference type="PANTHER" id="PTHR48111:SF22">
    <property type="entry name" value="REGULATOR OF RPOS"/>
    <property type="match status" value="1"/>
</dbReference>
<dbReference type="GO" id="GO:0032993">
    <property type="term" value="C:protein-DNA complex"/>
    <property type="evidence" value="ECO:0007669"/>
    <property type="project" value="TreeGrafter"/>
</dbReference>
<dbReference type="AlphaFoldDB" id="A0A7W7YDJ9"/>